<evidence type="ECO:0000313" key="2">
    <source>
        <dbReference type="EMBL" id="RKQ85038.1"/>
    </source>
</evidence>
<accession>A0A660KVF2</accession>
<organism evidence="2 3">
    <name type="scientific">Solirubrobacter pauli</name>
    <dbReference type="NCBI Taxonomy" id="166793"/>
    <lineage>
        <taxon>Bacteria</taxon>
        <taxon>Bacillati</taxon>
        <taxon>Actinomycetota</taxon>
        <taxon>Thermoleophilia</taxon>
        <taxon>Solirubrobacterales</taxon>
        <taxon>Solirubrobacteraceae</taxon>
        <taxon>Solirubrobacter</taxon>
    </lineage>
</organism>
<dbReference type="AlphaFoldDB" id="A0A660KVF2"/>
<evidence type="ECO:0000313" key="3">
    <source>
        <dbReference type="Proteomes" id="UP000278962"/>
    </source>
</evidence>
<name>A0A660KVF2_9ACTN</name>
<keyword evidence="1" id="KW-0472">Membrane</keyword>
<protein>
    <submittedName>
        <fullName evidence="2">Uncharacterized protein</fullName>
    </submittedName>
</protein>
<sequence>MSLFPQLESALDAAAERRYPRRRQRSWARWVGAPVAAVCAAALVVALTQHDEASAPAAAPPPLTVPRATLAQSRALVAAPTPEWRSLGTRIAHDQLPIVAAEIAARVPYPPGAGESMDWAGTPSSAANMGSISARVDVQFLVEYRAACTWAQFWVFTQQAGDAPARTAATAVLQDIPHWPALRGSLRDPYERTVGWSLNARAAAAGDPAPLRQYAQGSCGRVPSPYAAAIR</sequence>
<comment type="caution">
    <text evidence="2">The sequence shown here is derived from an EMBL/GenBank/DDBJ whole genome shotgun (WGS) entry which is preliminary data.</text>
</comment>
<keyword evidence="1" id="KW-1133">Transmembrane helix</keyword>
<dbReference type="EMBL" id="RBIL01000003">
    <property type="protein sequence ID" value="RKQ85038.1"/>
    <property type="molecule type" value="Genomic_DNA"/>
</dbReference>
<reference evidence="2 3" key="1">
    <citation type="submission" date="2018-10" db="EMBL/GenBank/DDBJ databases">
        <title>Genomic Encyclopedia of Archaeal and Bacterial Type Strains, Phase II (KMG-II): from individual species to whole genera.</title>
        <authorList>
            <person name="Goeker M."/>
        </authorList>
    </citation>
    <scope>NUCLEOTIDE SEQUENCE [LARGE SCALE GENOMIC DNA]</scope>
    <source>
        <strain evidence="2 3">DSM 14954</strain>
    </source>
</reference>
<feature type="transmembrane region" description="Helical" evidence="1">
    <location>
        <begin position="27"/>
        <end position="47"/>
    </location>
</feature>
<gene>
    <name evidence="2" type="ORF">C8N24_6672</name>
</gene>
<keyword evidence="3" id="KW-1185">Reference proteome</keyword>
<keyword evidence="1" id="KW-0812">Transmembrane</keyword>
<dbReference type="RefSeq" id="WP_121258641.1">
    <property type="nucleotide sequence ID" value="NZ_RBIL01000003.1"/>
</dbReference>
<proteinExistence type="predicted"/>
<evidence type="ECO:0000256" key="1">
    <source>
        <dbReference type="SAM" id="Phobius"/>
    </source>
</evidence>
<dbReference type="Proteomes" id="UP000278962">
    <property type="component" value="Unassembled WGS sequence"/>
</dbReference>
<dbReference type="OrthoDB" id="5122892at2"/>